<organism evidence="4 5">
    <name type="scientific">Pseudomonas prosekii</name>
    <dbReference type="NCBI Taxonomy" id="1148509"/>
    <lineage>
        <taxon>Bacteria</taxon>
        <taxon>Pseudomonadati</taxon>
        <taxon>Pseudomonadota</taxon>
        <taxon>Gammaproteobacteria</taxon>
        <taxon>Pseudomonadales</taxon>
        <taxon>Pseudomonadaceae</taxon>
        <taxon>Pseudomonas</taxon>
    </lineage>
</organism>
<dbReference type="EMBL" id="LT629762">
    <property type="protein sequence ID" value="SDT46275.1"/>
    <property type="molecule type" value="Genomic_DNA"/>
</dbReference>
<dbReference type="PANTHER" id="PTHR46401:SF2">
    <property type="entry name" value="GLYCOSYLTRANSFERASE WBBK-RELATED"/>
    <property type="match status" value="1"/>
</dbReference>
<evidence type="ECO:0000313" key="5">
    <source>
        <dbReference type="Proteomes" id="UP000198481"/>
    </source>
</evidence>
<evidence type="ECO:0000259" key="2">
    <source>
        <dbReference type="Pfam" id="PF00534"/>
    </source>
</evidence>
<gene>
    <name evidence="4" type="ORF">SAMN05216222_4513</name>
</gene>
<proteinExistence type="predicted"/>
<protein>
    <submittedName>
        <fullName evidence="4">Glycosyltransferase involved in cell wall bisynthesis</fullName>
    </submittedName>
</protein>
<dbReference type="SUPFAM" id="SSF53756">
    <property type="entry name" value="UDP-Glycosyltransferase/glycogen phosphorylase"/>
    <property type="match status" value="1"/>
</dbReference>
<feature type="domain" description="Glycosyltransferase subfamily 4-like N-terminal" evidence="3">
    <location>
        <begin position="13"/>
        <end position="173"/>
    </location>
</feature>
<dbReference type="Pfam" id="PF13439">
    <property type="entry name" value="Glyco_transf_4"/>
    <property type="match status" value="1"/>
</dbReference>
<evidence type="ECO:0000313" key="4">
    <source>
        <dbReference type="EMBL" id="SDT46275.1"/>
    </source>
</evidence>
<feature type="domain" description="Glycosyl transferase family 1" evidence="2">
    <location>
        <begin position="194"/>
        <end position="344"/>
    </location>
</feature>
<dbReference type="GO" id="GO:0016757">
    <property type="term" value="F:glycosyltransferase activity"/>
    <property type="evidence" value="ECO:0007669"/>
    <property type="project" value="InterPro"/>
</dbReference>
<dbReference type="Pfam" id="PF00534">
    <property type="entry name" value="Glycos_transf_1"/>
    <property type="match status" value="1"/>
</dbReference>
<reference evidence="4 5" key="1">
    <citation type="submission" date="2016-10" db="EMBL/GenBank/DDBJ databases">
        <authorList>
            <person name="de Groot N.N."/>
        </authorList>
    </citation>
    <scope>NUCLEOTIDE SEQUENCE [LARGE SCALE GENOMIC DNA]</scope>
    <source>
        <strain evidence="4 5">LMG 26867</strain>
    </source>
</reference>
<dbReference type="PANTHER" id="PTHR46401">
    <property type="entry name" value="GLYCOSYLTRANSFERASE WBBK-RELATED"/>
    <property type="match status" value="1"/>
</dbReference>
<sequence length="380" mass="42632">MKIVFNALSARLGGGQTYLINLFQFVPVNEDLEILVFAPASLKLPDHPRIRRVEPAWPTENPIVRALWEKWVLPGILKAEKADILFCPGGVVGTRAPAGCKVATMFRNMIPFDLRVRKSIPIGLQRFRNWLLNRIMLRSMSKADLTIFISNYARTVIESLTQVKNAVTIPHGIGSVFRTHSGSTDRPDFLPVGEYILYVSRFDVYKHHFEVVNAFSKLPQELRQRFPLILVGETNLPEAERVKSLISTLGLEKQVLLLGAIPYQSLPPLYHHAYLNLFASSCENCPNILLEALASGRPMICSNVMPMPEFGADAALYFSPFDSKDIGEVLSKALTSPDLLKTLSVAAVAQSDKFDWESTSRKTWFELLALAEHQKQVADR</sequence>
<dbReference type="RefSeq" id="WP_092279433.1">
    <property type="nucleotide sequence ID" value="NZ_LT629762.1"/>
</dbReference>
<name>A0A1H2AJS8_9PSED</name>
<evidence type="ECO:0000259" key="3">
    <source>
        <dbReference type="Pfam" id="PF13439"/>
    </source>
</evidence>
<dbReference type="STRING" id="1148509.SAMN05216222_4513"/>
<dbReference type="InterPro" id="IPR001296">
    <property type="entry name" value="Glyco_trans_1"/>
</dbReference>
<keyword evidence="1 4" id="KW-0808">Transferase</keyword>
<dbReference type="GO" id="GO:0009103">
    <property type="term" value="P:lipopolysaccharide biosynthetic process"/>
    <property type="evidence" value="ECO:0007669"/>
    <property type="project" value="TreeGrafter"/>
</dbReference>
<evidence type="ECO:0000256" key="1">
    <source>
        <dbReference type="ARBA" id="ARBA00022679"/>
    </source>
</evidence>
<dbReference type="AlphaFoldDB" id="A0A1H2AJS8"/>
<dbReference type="Gene3D" id="3.40.50.2000">
    <property type="entry name" value="Glycogen Phosphorylase B"/>
    <property type="match status" value="2"/>
</dbReference>
<dbReference type="CDD" id="cd03809">
    <property type="entry name" value="GT4_MtfB-like"/>
    <property type="match status" value="1"/>
</dbReference>
<dbReference type="InterPro" id="IPR028098">
    <property type="entry name" value="Glyco_trans_4-like_N"/>
</dbReference>
<accession>A0A1H2AJS8</accession>
<dbReference type="Proteomes" id="UP000198481">
    <property type="component" value="Chromosome I"/>
</dbReference>